<evidence type="ECO:0000256" key="2">
    <source>
        <dbReference type="SAM" id="Phobius"/>
    </source>
</evidence>
<comment type="caution">
    <text evidence="3">The sequence shown here is derived from an EMBL/GenBank/DDBJ whole genome shotgun (WGS) entry which is preliminary data.</text>
</comment>
<dbReference type="PANTHER" id="PTHR35813:SF1">
    <property type="entry name" value="INNER MEMBRANE PROTEIN YBAN"/>
    <property type="match status" value="1"/>
</dbReference>
<accession>A0A7Y5AQE4</accession>
<feature type="transmembrane region" description="Helical" evidence="2">
    <location>
        <begin position="7"/>
        <end position="27"/>
    </location>
</feature>
<dbReference type="RefSeq" id="WP_173500333.1">
    <property type="nucleotide sequence ID" value="NZ_JABSOD010000004.1"/>
</dbReference>
<dbReference type="EMBL" id="JABSOD010000004">
    <property type="protein sequence ID" value="NRQ42095.1"/>
    <property type="molecule type" value="Genomic_DNA"/>
</dbReference>
<dbReference type="PIRSF" id="PIRSF016789">
    <property type="entry name" value="DUF454"/>
    <property type="match status" value="1"/>
</dbReference>
<evidence type="ECO:0000313" key="4">
    <source>
        <dbReference type="Proteomes" id="UP000523161"/>
    </source>
</evidence>
<evidence type="ECO:0000313" key="3">
    <source>
        <dbReference type="EMBL" id="NRQ42095.1"/>
    </source>
</evidence>
<dbReference type="PANTHER" id="PTHR35813">
    <property type="entry name" value="INNER MEMBRANE PROTEIN YBAN"/>
    <property type="match status" value="1"/>
</dbReference>
<dbReference type="InterPro" id="IPR007401">
    <property type="entry name" value="DUF454"/>
</dbReference>
<comment type="subcellular location">
    <subcellularLocation>
        <location evidence="1">Cell inner membrane</location>
        <topology evidence="1">Multi-pass membrane protein</topology>
    </subcellularLocation>
</comment>
<name>A0A7Y5AQE4_9GAMM</name>
<organism evidence="3 4">
    <name type="scientific">Rheinheimera lutimaris</name>
    <dbReference type="NCBI Taxonomy" id="2740584"/>
    <lineage>
        <taxon>Bacteria</taxon>
        <taxon>Pseudomonadati</taxon>
        <taxon>Pseudomonadota</taxon>
        <taxon>Gammaproteobacteria</taxon>
        <taxon>Chromatiales</taxon>
        <taxon>Chromatiaceae</taxon>
        <taxon>Rheinheimera</taxon>
    </lineage>
</organism>
<sequence>MWHITKLFFWRLLALVSLILGLIGIPLPGLPTVPFILLSAWSAGKGWPALEQWLLAHSRLGPPVAAWRAHGIVPRRAKYLACIMMTLSAILIQFSAVPMLLKLMLPLFLLLVACWLWRRPEQITQDNTHDKTV</sequence>
<dbReference type="GO" id="GO:0005886">
    <property type="term" value="C:plasma membrane"/>
    <property type="evidence" value="ECO:0007669"/>
    <property type="project" value="UniProtKB-SubCell"/>
</dbReference>
<gene>
    <name evidence="3" type="ORF">HRH59_05860</name>
</gene>
<keyword evidence="1 2" id="KW-0472">Membrane</keyword>
<feature type="transmembrane region" description="Helical" evidence="2">
    <location>
        <begin position="100"/>
        <end position="117"/>
    </location>
</feature>
<keyword evidence="2" id="KW-0812">Transmembrane</keyword>
<keyword evidence="2" id="KW-1133">Transmembrane helix</keyword>
<proteinExistence type="predicted"/>
<dbReference type="Pfam" id="PF04304">
    <property type="entry name" value="DUF454"/>
    <property type="match status" value="1"/>
</dbReference>
<keyword evidence="4" id="KW-1185">Reference proteome</keyword>
<keyword evidence="1" id="KW-0997">Cell inner membrane</keyword>
<protein>
    <recommendedName>
        <fullName evidence="1">Inner membrane protein</fullName>
    </recommendedName>
</protein>
<dbReference type="Proteomes" id="UP000523161">
    <property type="component" value="Unassembled WGS sequence"/>
</dbReference>
<reference evidence="3 4" key="1">
    <citation type="submission" date="2020-06" db="EMBL/GenBank/DDBJ databases">
        <title>Rheinheimera sp. nov., a marine bacterium isolated from coastal.</title>
        <authorList>
            <person name="Yu Q."/>
            <person name="Qi Y."/>
            <person name="Pu J."/>
        </authorList>
    </citation>
    <scope>NUCLEOTIDE SEQUENCE [LARGE SCALE GENOMIC DNA]</scope>
    <source>
        <strain evidence="3 4">YQF-2</strain>
    </source>
</reference>
<keyword evidence="1" id="KW-1003">Cell membrane</keyword>
<evidence type="ECO:0000256" key="1">
    <source>
        <dbReference type="PIRNR" id="PIRNR016789"/>
    </source>
</evidence>
<dbReference type="AlphaFoldDB" id="A0A7Y5AQE4"/>